<gene>
    <name evidence="1" type="ORF">NBR_LOCUS5235</name>
</gene>
<dbReference type="STRING" id="27835.A0A0N4XRT1"/>
<name>A0A0N4XRT1_NIPBR</name>
<reference evidence="1 2" key="2">
    <citation type="submission" date="2018-11" db="EMBL/GenBank/DDBJ databases">
        <authorList>
            <consortium name="Pathogen Informatics"/>
        </authorList>
    </citation>
    <scope>NUCLEOTIDE SEQUENCE [LARGE SCALE GENOMIC DNA]</scope>
</reference>
<evidence type="ECO:0000313" key="3">
    <source>
        <dbReference type="WBParaSite" id="NBR_0000523301-mRNA-1"/>
    </source>
</evidence>
<dbReference type="Proteomes" id="UP000271162">
    <property type="component" value="Unassembled WGS sequence"/>
</dbReference>
<sequence>MRIDRFRTKILPLWETFTIWNAGKQGKRFFKSLTIDERRRVASFCDVDEKKVKRAVFEEFDDASRSVTCRIPIVHVSFKLTLTLFVNAKE</sequence>
<dbReference type="AlphaFoldDB" id="A0A0N4XRT1"/>
<keyword evidence="2" id="KW-1185">Reference proteome</keyword>
<accession>A0A0N4XRT1</accession>
<dbReference type="EMBL" id="UYSL01011986">
    <property type="protein sequence ID" value="VDL68824.1"/>
    <property type="molecule type" value="Genomic_DNA"/>
</dbReference>
<organism evidence="3">
    <name type="scientific">Nippostrongylus brasiliensis</name>
    <name type="common">Rat hookworm</name>
    <dbReference type="NCBI Taxonomy" id="27835"/>
    <lineage>
        <taxon>Eukaryota</taxon>
        <taxon>Metazoa</taxon>
        <taxon>Ecdysozoa</taxon>
        <taxon>Nematoda</taxon>
        <taxon>Chromadorea</taxon>
        <taxon>Rhabditida</taxon>
        <taxon>Rhabditina</taxon>
        <taxon>Rhabditomorpha</taxon>
        <taxon>Strongyloidea</taxon>
        <taxon>Heligmosomidae</taxon>
        <taxon>Nippostrongylus</taxon>
    </lineage>
</organism>
<evidence type="ECO:0000313" key="2">
    <source>
        <dbReference type="Proteomes" id="UP000271162"/>
    </source>
</evidence>
<protein>
    <submittedName>
        <fullName evidence="3">Replication initiation protein</fullName>
    </submittedName>
</protein>
<dbReference type="WBParaSite" id="NBR_0000523301-mRNA-1">
    <property type="protein sequence ID" value="NBR_0000523301-mRNA-1"/>
    <property type="gene ID" value="NBR_0000523301"/>
</dbReference>
<reference evidence="3" key="1">
    <citation type="submission" date="2017-02" db="UniProtKB">
        <authorList>
            <consortium name="WormBaseParasite"/>
        </authorList>
    </citation>
    <scope>IDENTIFICATION</scope>
</reference>
<evidence type="ECO:0000313" key="1">
    <source>
        <dbReference type="EMBL" id="VDL68824.1"/>
    </source>
</evidence>
<proteinExistence type="predicted"/>